<dbReference type="PANTHER" id="PTHR43179:SF7">
    <property type="entry name" value="RHAMNOSYLTRANSFERASE WBBL"/>
    <property type="match status" value="1"/>
</dbReference>
<reference evidence="2 3" key="1">
    <citation type="submission" date="2017-02" db="EMBL/GenBank/DDBJ databases">
        <authorList>
            <person name="Peterson S.W."/>
        </authorList>
    </citation>
    <scope>NUCLEOTIDE SEQUENCE [LARGE SCALE GENOMIC DNA]</scope>
    <source>
        <strain evidence="2 3">DSM 21749</strain>
    </source>
</reference>
<dbReference type="OrthoDB" id="9807209at2"/>
<keyword evidence="3" id="KW-1185">Reference proteome</keyword>
<dbReference type="AlphaFoldDB" id="A0A1T4RYA0"/>
<dbReference type="SUPFAM" id="SSF53448">
    <property type="entry name" value="Nucleotide-diphospho-sugar transferases"/>
    <property type="match status" value="1"/>
</dbReference>
<dbReference type="CDD" id="cd04186">
    <property type="entry name" value="GT_2_like_c"/>
    <property type="match status" value="1"/>
</dbReference>
<feature type="domain" description="Glycosyltransferase 2-like" evidence="1">
    <location>
        <begin position="35"/>
        <end position="139"/>
    </location>
</feature>
<dbReference type="Pfam" id="PF00535">
    <property type="entry name" value="Glycos_transf_2"/>
    <property type="match status" value="1"/>
</dbReference>
<dbReference type="InterPro" id="IPR029044">
    <property type="entry name" value="Nucleotide-diphossugar_trans"/>
</dbReference>
<gene>
    <name evidence="2" type="ORF">SAMN02745674_02440</name>
</gene>
<sequence>MRRESRRHLIEKPTVPELSGGGQIAFVRPSDPLFSIVIPVFNHVAVALNCLKSIATAATSETFEVIVVDDASTDADATCLGDIPGAVYLRHSENQGFVASCNAGAAVAKGQTIVFLNSDTIVAPAWLEGIRGGLSEPGVELLGVLLQYPDGTLQEAGGIVFSDGSGWNYGRGGNPNDPRYLYRRDVDYCSGAALAILRERFVSLGGFDSRYAPGYYEDTDLAMKVRAAGGRVLYEPSVAIVHLEGVSAGRDLSSGMKAHQSANAIKFQQRWARELQIAHWRPGTDPDLAARPSPADSVVAVCGNQIDGRSPAFYDLLESLVRQGIAVDLHLLETPDESSLRQLRFSGVCCWTYEWRETARWVLLKKGHQVGVVIGDGSAAAEAWISKVAGDVPNARIFRFDAAADAEASASVVTPADVLDVLTGSTDRLRDRQ</sequence>
<dbReference type="InterPro" id="IPR001173">
    <property type="entry name" value="Glyco_trans_2-like"/>
</dbReference>
<dbReference type="EMBL" id="FUXP01000011">
    <property type="protein sequence ID" value="SKA20561.1"/>
    <property type="molecule type" value="Genomic_DNA"/>
</dbReference>
<evidence type="ECO:0000313" key="2">
    <source>
        <dbReference type="EMBL" id="SKA20561.1"/>
    </source>
</evidence>
<evidence type="ECO:0000313" key="3">
    <source>
        <dbReference type="Proteomes" id="UP000190061"/>
    </source>
</evidence>
<dbReference type="STRING" id="1122188.SAMN02745674_02440"/>
<dbReference type="GO" id="GO:0016740">
    <property type="term" value="F:transferase activity"/>
    <property type="evidence" value="ECO:0007669"/>
    <property type="project" value="UniProtKB-KW"/>
</dbReference>
<name>A0A1T4RYA0_9GAMM</name>
<organism evidence="2 3">
    <name type="scientific">Lysobacter spongiicola DSM 21749</name>
    <dbReference type="NCBI Taxonomy" id="1122188"/>
    <lineage>
        <taxon>Bacteria</taxon>
        <taxon>Pseudomonadati</taxon>
        <taxon>Pseudomonadota</taxon>
        <taxon>Gammaproteobacteria</taxon>
        <taxon>Lysobacterales</taxon>
        <taxon>Lysobacteraceae</taxon>
        <taxon>Novilysobacter</taxon>
    </lineage>
</organism>
<dbReference type="Gene3D" id="3.90.550.10">
    <property type="entry name" value="Spore Coat Polysaccharide Biosynthesis Protein SpsA, Chain A"/>
    <property type="match status" value="1"/>
</dbReference>
<accession>A0A1T4RYA0</accession>
<evidence type="ECO:0000259" key="1">
    <source>
        <dbReference type="Pfam" id="PF00535"/>
    </source>
</evidence>
<dbReference type="Proteomes" id="UP000190061">
    <property type="component" value="Unassembled WGS sequence"/>
</dbReference>
<keyword evidence="2" id="KW-0808">Transferase</keyword>
<protein>
    <submittedName>
        <fullName evidence="2">Glycosyltransferase, GT2 family</fullName>
    </submittedName>
</protein>
<proteinExistence type="predicted"/>
<dbReference type="RefSeq" id="WP_078758983.1">
    <property type="nucleotide sequence ID" value="NZ_FUXP01000011.1"/>
</dbReference>
<dbReference type="PANTHER" id="PTHR43179">
    <property type="entry name" value="RHAMNOSYLTRANSFERASE WBBL"/>
    <property type="match status" value="1"/>
</dbReference>